<sequence length="341" mass="38047">MEAEAQFIHYQLKEAMPSLMKEGQQNDGRALYALGQIFLTQGIYTGDTRTLLRSMAAFSKGKEDSEEKVLCRSACCTMEVGGLSRTGKTEDDVAMADALSRMAEGGDVLAMTEWAACLLYGTGTEKDAEESLSWLRCAASQDYWLARLRLLQTERLKEDRESRRDVFNQANHLALMGVPDGEFYLGECYEAGWGTEPAWNKAVHHYERAYSLGNPAAAMRLANGYLRDTGNEESEAKAMEWLRLADEKGNGEASYRLGKVYASRGEKEKTWAAVSRACLRNYPAGVFAAGFLQMAGCGTKQDEKQGMIKIRLAAQMGYIPAQMYLKNPENMAERLIHDWNV</sequence>
<keyword evidence="2" id="KW-1185">Reference proteome</keyword>
<dbReference type="OrthoDB" id="1634433at2"/>
<dbReference type="Gene3D" id="1.25.40.10">
    <property type="entry name" value="Tetratricopeptide repeat domain"/>
    <property type="match status" value="1"/>
</dbReference>
<organism evidence="1 2">
    <name type="scientific">Allisonella histaminiformans</name>
    <dbReference type="NCBI Taxonomy" id="209880"/>
    <lineage>
        <taxon>Bacteria</taxon>
        <taxon>Bacillati</taxon>
        <taxon>Bacillota</taxon>
        <taxon>Negativicutes</taxon>
        <taxon>Veillonellales</taxon>
        <taxon>Veillonellaceae</taxon>
        <taxon>Allisonella</taxon>
    </lineage>
</organism>
<dbReference type="STRING" id="209880.SAMN02910343_01330"/>
<reference evidence="1 2" key="1">
    <citation type="submission" date="2016-10" db="EMBL/GenBank/DDBJ databases">
        <authorList>
            <person name="de Groot N.N."/>
        </authorList>
    </citation>
    <scope>NUCLEOTIDE SEQUENCE [LARGE SCALE GENOMIC DNA]</scope>
    <source>
        <strain evidence="1 2">DSM 15230</strain>
    </source>
</reference>
<dbReference type="RefSeq" id="WP_091365102.1">
    <property type="nucleotide sequence ID" value="NZ_FMXA01000018.1"/>
</dbReference>
<evidence type="ECO:0000313" key="2">
    <source>
        <dbReference type="Proteomes" id="UP000199689"/>
    </source>
</evidence>
<proteinExistence type="predicted"/>
<name>A0A1G5WEB9_9FIRM</name>
<dbReference type="InterPro" id="IPR006597">
    <property type="entry name" value="Sel1-like"/>
</dbReference>
<dbReference type="EMBL" id="FMXA01000018">
    <property type="protein sequence ID" value="SDA56420.1"/>
    <property type="molecule type" value="Genomic_DNA"/>
</dbReference>
<evidence type="ECO:0000313" key="1">
    <source>
        <dbReference type="EMBL" id="SDA56420.1"/>
    </source>
</evidence>
<dbReference type="Pfam" id="PF08238">
    <property type="entry name" value="Sel1"/>
    <property type="match status" value="3"/>
</dbReference>
<dbReference type="GeneID" id="87756336"/>
<dbReference type="SUPFAM" id="SSF81901">
    <property type="entry name" value="HCP-like"/>
    <property type="match status" value="2"/>
</dbReference>
<dbReference type="InterPro" id="IPR011990">
    <property type="entry name" value="TPR-like_helical_dom_sf"/>
</dbReference>
<dbReference type="AlphaFoldDB" id="A0A1G5WEB9"/>
<gene>
    <name evidence="1" type="ORF">SAMN02910343_01330</name>
</gene>
<protein>
    <submittedName>
        <fullName evidence="1">TPR repeat</fullName>
    </submittedName>
</protein>
<dbReference type="PANTHER" id="PTHR11102">
    <property type="entry name" value="SEL-1-LIKE PROTEIN"/>
    <property type="match status" value="1"/>
</dbReference>
<accession>A0A1G5WEB9</accession>
<dbReference type="SMART" id="SM00671">
    <property type="entry name" value="SEL1"/>
    <property type="match status" value="4"/>
</dbReference>
<dbReference type="InterPro" id="IPR050767">
    <property type="entry name" value="Sel1_AlgK"/>
</dbReference>
<dbReference type="Proteomes" id="UP000199689">
    <property type="component" value="Unassembled WGS sequence"/>
</dbReference>
<dbReference type="PANTHER" id="PTHR11102:SF160">
    <property type="entry name" value="ERAD-ASSOCIATED E3 UBIQUITIN-PROTEIN LIGASE COMPONENT HRD3"/>
    <property type="match status" value="1"/>
</dbReference>